<dbReference type="EMBL" id="VSWC01000092">
    <property type="protein sequence ID" value="KAA1090875.1"/>
    <property type="molecule type" value="Genomic_DNA"/>
</dbReference>
<dbReference type="OrthoDB" id="2506030at2759"/>
<reference evidence="1 2" key="1">
    <citation type="submission" date="2019-05" db="EMBL/GenBank/DDBJ databases">
        <title>Emergence of the Ug99 lineage of the wheat stem rust pathogen through somatic hybridization.</title>
        <authorList>
            <person name="Li F."/>
            <person name="Upadhyaya N.M."/>
            <person name="Sperschneider J."/>
            <person name="Matny O."/>
            <person name="Nguyen-Phuc H."/>
            <person name="Mago R."/>
            <person name="Raley C."/>
            <person name="Miller M.E."/>
            <person name="Silverstein K.A.T."/>
            <person name="Henningsen E."/>
            <person name="Hirsch C.D."/>
            <person name="Visser B."/>
            <person name="Pretorius Z.A."/>
            <person name="Steffenson B.J."/>
            <person name="Schwessinger B."/>
            <person name="Dodds P.N."/>
            <person name="Figueroa M."/>
        </authorList>
    </citation>
    <scope>NUCLEOTIDE SEQUENCE [LARGE SCALE GENOMIC DNA]</scope>
    <source>
        <strain evidence="1">21-0</strain>
    </source>
</reference>
<keyword evidence="2" id="KW-1185">Reference proteome</keyword>
<dbReference type="AlphaFoldDB" id="A0A5B0NNM5"/>
<sequence length="286" mass="31607">MNDLWATLTKGKSGSTKNFHIHLLKIHHLANPKLVEKTKKLPHLDLEKCLRSGGSGSLQLKSFHPVAIDCQAPFYHQASQNIIMANSWTAPNVIAFMLVTTHYLDSNFEMKTFPSLTSKVFCQFFLYLNNYLLPDLSSPGNHTGKMFVELFYEELKKYWSINKIHTITANNTLNNNKMAWKLSLQILSFNPPTHLLGCVAHVIKQDAKAGIADLGSLDSPDEGKELSTSVMGWSTLIEGPAQQVTGSQMGINFMTATPDGVNINAASPIFTSTLQTLCSCGQLYSA</sequence>
<name>A0A5B0NNM5_PUCGR</name>
<comment type="caution">
    <text evidence="1">The sequence shown here is derived from an EMBL/GenBank/DDBJ whole genome shotgun (WGS) entry which is preliminary data.</text>
</comment>
<organism evidence="1 2">
    <name type="scientific">Puccinia graminis f. sp. tritici</name>
    <dbReference type="NCBI Taxonomy" id="56615"/>
    <lineage>
        <taxon>Eukaryota</taxon>
        <taxon>Fungi</taxon>
        <taxon>Dikarya</taxon>
        <taxon>Basidiomycota</taxon>
        <taxon>Pucciniomycotina</taxon>
        <taxon>Pucciniomycetes</taxon>
        <taxon>Pucciniales</taxon>
        <taxon>Pucciniaceae</taxon>
        <taxon>Puccinia</taxon>
    </lineage>
</organism>
<gene>
    <name evidence="1" type="ORF">PGT21_016544</name>
</gene>
<dbReference type="Proteomes" id="UP000324748">
    <property type="component" value="Unassembled WGS sequence"/>
</dbReference>
<protein>
    <submittedName>
        <fullName evidence="1">Uncharacterized protein</fullName>
    </submittedName>
</protein>
<evidence type="ECO:0000313" key="1">
    <source>
        <dbReference type="EMBL" id="KAA1090875.1"/>
    </source>
</evidence>
<accession>A0A5B0NNM5</accession>
<proteinExistence type="predicted"/>
<evidence type="ECO:0000313" key="2">
    <source>
        <dbReference type="Proteomes" id="UP000324748"/>
    </source>
</evidence>